<dbReference type="InterPro" id="IPR000436">
    <property type="entry name" value="Sushi_SCR_CCP_dom"/>
</dbReference>
<gene>
    <name evidence="17" type="ORF">HOLleu_38211</name>
</gene>
<evidence type="ECO:0000313" key="17">
    <source>
        <dbReference type="EMBL" id="KAJ8023122.1"/>
    </source>
</evidence>
<feature type="signal peptide" evidence="13">
    <location>
        <begin position="1"/>
        <end position="22"/>
    </location>
</feature>
<feature type="domain" description="HYR" evidence="15">
    <location>
        <begin position="1248"/>
        <end position="1332"/>
    </location>
</feature>
<organism evidence="17 18">
    <name type="scientific">Holothuria leucospilota</name>
    <name type="common">Black long sea cucumber</name>
    <name type="synonym">Mertensiothuria leucospilota</name>
    <dbReference type="NCBI Taxonomy" id="206669"/>
    <lineage>
        <taxon>Eukaryota</taxon>
        <taxon>Metazoa</taxon>
        <taxon>Echinodermata</taxon>
        <taxon>Eleutherozoa</taxon>
        <taxon>Echinozoa</taxon>
        <taxon>Holothuroidea</taxon>
        <taxon>Aspidochirotacea</taxon>
        <taxon>Aspidochirotida</taxon>
        <taxon>Holothuriidae</taxon>
        <taxon>Holothuria</taxon>
    </lineage>
</organism>
<feature type="domain" description="HYR" evidence="15">
    <location>
        <begin position="1552"/>
        <end position="1634"/>
    </location>
</feature>
<dbReference type="PROSITE" id="PS00022">
    <property type="entry name" value="EGF_1"/>
    <property type="match status" value="7"/>
</dbReference>
<dbReference type="Pfam" id="PF00008">
    <property type="entry name" value="EGF"/>
    <property type="match status" value="6"/>
</dbReference>
<evidence type="ECO:0000259" key="14">
    <source>
        <dbReference type="PROSITE" id="PS50026"/>
    </source>
</evidence>
<feature type="disulfide bond" evidence="12">
    <location>
        <begin position="517"/>
        <end position="544"/>
    </location>
</feature>
<dbReference type="FunFam" id="2.10.25.10:FF:000004">
    <property type="entry name" value="Neurogenic locus notch 1"/>
    <property type="match status" value="1"/>
</dbReference>
<dbReference type="SUPFAM" id="SSF57184">
    <property type="entry name" value="Growth factor receptor domain"/>
    <property type="match status" value="1"/>
</dbReference>
<feature type="disulfide bond" evidence="11">
    <location>
        <begin position="2182"/>
        <end position="2192"/>
    </location>
</feature>
<feature type="domain" description="Sushi" evidence="16">
    <location>
        <begin position="547"/>
        <end position="613"/>
    </location>
</feature>
<dbReference type="GO" id="GO:0005509">
    <property type="term" value="F:calcium ion binding"/>
    <property type="evidence" value="ECO:0007669"/>
    <property type="project" value="InterPro"/>
</dbReference>
<evidence type="ECO:0000256" key="11">
    <source>
        <dbReference type="PROSITE-ProRule" id="PRU00076"/>
    </source>
</evidence>
<dbReference type="InterPro" id="IPR035976">
    <property type="entry name" value="Sushi/SCR/CCP_sf"/>
</dbReference>
<dbReference type="InterPro" id="IPR000152">
    <property type="entry name" value="EGF-type_Asp/Asn_hydroxyl_site"/>
</dbReference>
<feature type="disulfide bond" evidence="12">
    <location>
        <begin position="128"/>
        <end position="155"/>
    </location>
</feature>
<feature type="disulfide bond" evidence="12">
    <location>
        <begin position="187"/>
        <end position="214"/>
    </location>
</feature>
<feature type="domain" description="Sushi" evidence="16">
    <location>
        <begin position="1135"/>
        <end position="1184"/>
    </location>
</feature>
<feature type="domain" description="Sushi" evidence="16">
    <location>
        <begin position="844"/>
        <end position="906"/>
    </location>
</feature>
<dbReference type="PROSITE" id="PS50026">
    <property type="entry name" value="EGF_3"/>
    <property type="match status" value="8"/>
</dbReference>
<dbReference type="PROSITE" id="PS01186">
    <property type="entry name" value="EGF_2"/>
    <property type="match status" value="5"/>
</dbReference>
<dbReference type="SMART" id="SM00181">
    <property type="entry name" value="EGF"/>
    <property type="match status" value="10"/>
</dbReference>
<keyword evidence="4 13" id="KW-0732">Signal</keyword>
<keyword evidence="5" id="KW-0677">Repeat</keyword>
<dbReference type="InterPro" id="IPR000742">
    <property type="entry name" value="EGF"/>
</dbReference>
<evidence type="ECO:0000256" key="9">
    <source>
        <dbReference type="ARBA" id="ARBA00023157"/>
    </source>
</evidence>
<dbReference type="InterPro" id="IPR009030">
    <property type="entry name" value="Growth_fac_rcpt_cys_sf"/>
</dbReference>
<dbReference type="Pfam" id="PF02494">
    <property type="entry name" value="HYR"/>
    <property type="match status" value="6"/>
</dbReference>
<feature type="domain" description="Sushi" evidence="16">
    <location>
        <begin position="1058"/>
        <end position="1120"/>
    </location>
</feature>
<evidence type="ECO:0000256" key="7">
    <source>
        <dbReference type="ARBA" id="ARBA00022989"/>
    </source>
</evidence>
<dbReference type="SUPFAM" id="SSF57535">
    <property type="entry name" value="Complement control module/SCR domain"/>
    <property type="match status" value="17"/>
</dbReference>
<feature type="domain" description="EGF-like" evidence="14">
    <location>
        <begin position="2064"/>
        <end position="2100"/>
    </location>
</feature>
<feature type="disulfide bond" evidence="11">
    <location>
        <begin position="2166"/>
        <end position="2175"/>
    </location>
</feature>
<feature type="disulfide bond" evidence="12">
    <location>
        <begin position="387"/>
        <end position="414"/>
    </location>
</feature>
<keyword evidence="18" id="KW-1185">Reference proteome</keyword>
<evidence type="ECO:0000256" key="3">
    <source>
        <dbReference type="ARBA" id="ARBA00022692"/>
    </source>
</evidence>
<dbReference type="FunFam" id="2.10.25.10:FF:000247">
    <property type="entry name" value="Delta/notch like EGF repeat containing"/>
    <property type="match status" value="1"/>
</dbReference>
<feature type="disulfide bond" evidence="11">
    <location>
        <begin position="2128"/>
        <end position="2137"/>
    </location>
</feature>
<dbReference type="FunFam" id="2.10.25.10:FF:000061">
    <property type="entry name" value="Delta-like protein"/>
    <property type="match status" value="1"/>
</dbReference>
<keyword evidence="9 11" id="KW-1015">Disulfide bond</keyword>
<dbReference type="CDD" id="cd00054">
    <property type="entry name" value="EGF_CA"/>
    <property type="match status" value="5"/>
</dbReference>
<dbReference type="FunFam" id="2.10.50.10:FF:000018">
    <property type="entry name" value="Sushi, von Willebrand factor type A, EGF and pentraxin domain-containing 1"/>
    <property type="match status" value="1"/>
</dbReference>
<evidence type="ECO:0000256" key="6">
    <source>
        <dbReference type="ARBA" id="ARBA00022837"/>
    </source>
</evidence>
<keyword evidence="3" id="KW-0812">Transmembrane</keyword>
<evidence type="ECO:0000256" key="5">
    <source>
        <dbReference type="ARBA" id="ARBA00022737"/>
    </source>
</evidence>
<dbReference type="PROSITE" id="PS50923">
    <property type="entry name" value="SUSHI"/>
    <property type="match status" value="17"/>
</dbReference>
<dbReference type="PROSITE" id="PS00010">
    <property type="entry name" value="ASX_HYDROXYL"/>
    <property type="match status" value="3"/>
</dbReference>
<dbReference type="SMART" id="SM01411">
    <property type="entry name" value="Ephrin_rec_like"/>
    <property type="match status" value="3"/>
</dbReference>
<comment type="subcellular location">
    <subcellularLocation>
        <location evidence="1">Membrane</location>
        <topology evidence="1">Single-pass membrane protein</topology>
    </subcellularLocation>
</comment>
<evidence type="ECO:0000256" key="12">
    <source>
        <dbReference type="PROSITE-ProRule" id="PRU00302"/>
    </source>
</evidence>
<keyword evidence="10" id="KW-0325">Glycoprotein</keyword>
<evidence type="ECO:0000256" key="1">
    <source>
        <dbReference type="ARBA" id="ARBA00004167"/>
    </source>
</evidence>
<dbReference type="GO" id="GO:0120025">
    <property type="term" value="C:plasma membrane bounded cell projection"/>
    <property type="evidence" value="ECO:0007669"/>
    <property type="project" value="UniProtKB-ARBA"/>
</dbReference>
<dbReference type="EMBL" id="JAIZAY010000020">
    <property type="protein sequence ID" value="KAJ8023122.1"/>
    <property type="molecule type" value="Genomic_DNA"/>
</dbReference>
<dbReference type="SMART" id="SM00179">
    <property type="entry name" value="EGF_CA"/>
    <property type="match status" value="7"/>
</dbReference>
<feature type="domain" description="HYR" evidence="15">
    <location>
        <begin position="272"/>
        <end position="357"/>
    </location>
</feature>
<comment type="caution">
    <text evidence="17">The sequence shown here is derived from an EMBL/GenBank/DDBJ whole genome shotgun (WGS) entry which is preliminary data.</text>
</comment>
<feature type="disulfide bond" evidence="11">
    <location>
        <begin position="2283"/>
        <end position="2292"/>
    </location>
</feature>
<dbReference type="InterPro" id="IPR018097">
    <property type="entry name" value="EGF_Ca-bd_CS"/>
</dbReference>
<feature type="domain" description="Sushi" evidence="16">
    <location>
        <begin position="99"/>
        <end position="157"/>
    </location>
</feature>
<feature type="disulfide bond" evidence="12">
    <location>
        <begin position="69"/>
        <end position="96"/>
    </location>
</feature>
<feature type="domain" description="Sushi" evidence="16">
    <location>
        <begin position="908"/>
        <end position="971"/>
    </location>
</feature>
<evidence type="ECO:0000256" key="13">
    <source>
        <dbReference type="SAM" id="SignalP"/>
    </source>
</evidence>
<dbReference type="Gene3D" id="2.10.50.10">
    <property type="entry name" value="Tumor Necrosis Factor Receptor, subunit A, domain 2"/>
    <property type="match status" value="2"/>
</dbReference>
<feature type="domain" description="EGF-like" evidence="14">
    <location>
        <begin position="2140"/>
        <end position="2176"/>
    </location>
</feature>
<feature type="domain" description="EGF-like" evidence="14">
    <location>
        <begin position="2026"/>
        <end position="2062"/>
    </location>
</feature>
<feature type="domain" description="EGF-like" evidence="14">
    <location>
        <begin position="2256"/>
        <end position="2293"/>
    </location>
</feature>
<feature type="domain" description="Sushi" evidence="16">
    <location>
        <begin position="773"/>
        <end position="843"/>
    </location>
</feature>
<feature type="domain" description="Sushi" evidence="16">
    <location>
        <begin position="1635"/>
        <end position="1695"/>
    </location>
</feature>
<feature type="domain" description="Sushi" evidence="16">
    <location>
        <begin position="1333"/>
        <end position="1395"/>
    </location>
</feature>
<dbReference type="InterPro" id="IPR043555">
    <property type="entry name" value="SRPX-like"/>
</dbReference>
<dbReference type="CDD" id="cd00033">
    <property type="entry name" value="CCP"/>
    <property type="match status" value="13"/>
</dbReference>
<dbReference type="GO" id="GO:0071944">
    <property type="term" value="C:cell periphery"/>
    <property type="evidence" value="ECO:0007669"/>
    <property type="project" value="UniProtKB-ARBA"/>
</dbReference>
<feature type="domain" description="EGF-like" evidence="14">
    <location>
        <begin position="2216"/>
        <end position="2255"/>
    </location>
</feature>
<evidence type="ECO:0000256" key="4">
    <source>
        <dbReference type="ARBA" id="ARBA00022729"/>
    </source>
</evidence>
<feature type="domain" description="Sushi" evidence="16">
    <location>
        <begin position="217"/>
        <end position="273"/>
    </location>
</feature>
<feature type="disulfide bond" evidence="11">
    <location>
        <begin position="2321"/>
        <end position="2330"/>
    </location>
</feature>
<feature type="disulfide bond" evidence="11">
    <location>
        <begin position="2052"/>
        <end position="2061"/>
    </location>
</feature>
<dbReference type="OrthoDB" id="430340at2759"/>
<keyword evidence="6" id="KW-0106">Calcium</keyword>
<evidence type="ECO:0000256" key="8">
    <source>
        <dbReference type="ARBA" id="ARBA00023136"/>
    </source>
</evidence>
<keyword evidence="7" id="KW-1133">Transmembrane helix</keyword>
<feature type="domain" description="Sushi" evidence="16">
    <location>
        <begin position="40"/>
        <end position="98"/>
    </location>
</feature>
<dbReference type="Gene3D" id="2.10.25.10">
    <property type="entry name" value="Laminin"/>
    <property type="match status" value="8"/>
</dbReference>
<dbReference type="FunFam" id="2.10.25.10:FF:000063">
    <property type="entry name" value="Slit guidance ligand 2"/>
    <property type="match status" value="1"/>
</dbReference>
<feature type="domain" description="Sushi" evidence="16">
    <location>
        <begin position="358"/>
        <end position="416"/>
    </location>
</feature>
<dbReference type="Pfam" id="PF00084">
    <property type="entry name" value="Sushi"/>
    <property type="match status" value="14"/>
</dbReference>
<dbReference type="InterPro" id="IPR001881">
    <property type="entry name" value="EGF-like_Ca-bd_dom"/>
</dbReference>
<dbReference type="SUPFAM" id="SSF57196">
    <property type="entry name" value="EGF/Laminin"/>
    <property type="match status" value="8"/>
</dbReference>
<dbReference type="PROSITE" id="PS01187">
    <property type="entry name" value="EGF_CA"/>
    <property type="match status" value="2"/>
</dbReference>
<dbReference type="InterPro" id="IPR003410">
    <property type="entry name" value="HYR_dom"/>
</dbReference>
<feature type="domain" description="HYR" evidence="15">
    <location>
        <begin position="1467"/>
        <end position="1551"/>
    </location>
</feature>
<evidence type="ECO:0000259" key="15">
    <source>
        <dbReference type="PROSITE" id="PS50825"/>
    </source>
</evidence>
<sequence length="2334" mass="251357">MLLGNPKTVIFLLLLLSSTADGSWLSELLDFIFGNNDEPTRCPSIDYASRRSHSCSNDRNVNSRCTFWCSRGYYVSGYSSVTCQGNGHWSGSFPTCRRDSCSSINSASYRSHSCTDWTYVDSRCTFRCSSGFYVSGHSTVTCQGNAYWSGSFPSCQRIQCSSIASASYRSYSCSNVRYYESRCSFSCSTGYYLSGYSSVTCMSNGYWSHSFPYCRITTCSPPPTPTDGSGNCPSYNYGETCHFQCNSGYTLSGSSSRTCQGSSWSGSTPTCTDTQSPSFSTCPSNIQVSNDDRATSAVVTYPIPIASDNSGNIPSITKEAGQDSGTRFLSGTHEIRYRATDGSGNYADCAFSITVSVISCPSIPFQDNGIVICSDGYLKGTTCTLECVVGYTTSGPSQKTCLSDGTWNNDFQYCTEIACSELSAPDNANMMSCDTSYGSQCAFSCVDGYDLIGSALRTCEHIPGEPDGYWTGNQTRCEIKTCPLPSLSGGLREVTGPTCQVNSQNTVNYGAVCEYTCANGYRMTGNHLRTCGPSGHWTNPLPACHVITCALNSLPVPENGVRTECTSNLVRFGDSCSLSCNRGYSPAIPTRRTCQDNGSGQGVWSGGTITCSMVKCSPLSSPANGRIIECRREGSLVPVTSLQPFDTTCFISCDTGYTLTSGSSSRTCLTSGQWDGQEIFCTDETPPNIQCPSGITVYAEPYQITGLPNWDWEPLIALDASGSYTATLSEVDGEPVSSRPSLFDEGRHTLTYSAMDSSGNIATCLVWILVEVVRCPPLEAPNQGIITGQGCSSTIPALRGTVCKLVCDVGYEATSGDSAKTCTQDSNTPSEGYWSGAQLDCTAVKCLLPTLLHGTINGCYGTFSSYQERCQFVCDIGYRTPAGESSRTRTCKADRTWSGHAFHCSVQVTCPPLQVPSHGTVQPHSCSSTNSPYRSTCQFTCDVGYDMNGPNIVECLDSGSWSNALPTTCSDAEDPVFEVNCPHNVDKIANRGETSWTGQIEPPAATDNSGQVIIQRKGSYTHSIESTYPEGITSILFEAVDSSGNKAVCTVNLHVQVKRCNNLAHPSGGAVQRCTNNVGSTCQISCNFGYELSSGSAERTCELDTNQEPYWSGSDAVCTIRRCPVVVPPENALPSKCGGTPRNLATFGSVCSFYCPHGFNPRGHDAVVCQADGTWSEASFSCEVATCPSLSRSGVVVTPAECQGTPTYRQQCVFSCPPGLTISPISSIQVTCLGNGQWSAATRDIQCIDTTPPDFEFCPTTETLTIYTDPTTGYATVNWSVSAIDNIPVPPTITCDPERGSLLMAGRYHVICVARDEVGNEGRCIFDIKVKDRTCQPLSPPFNGMFVGSCSNEEGAICTVSCNDGYRIVGSSVAKCQTVNGETDWVRDSSPRCEAITCNSLLPFDNRGRIHPFFCLSPLKPYYGAVCDIGCTDRYTLVADPTGTPSSVECGQDGSWTYDLNETYACSDEVVPEVSYCPPPVRIRRSDVSQLVTVHFDLPLAIDNSGEVIQPVLTPSLTPPFGVNQSTTIRCLFEDSSGNQNDQCQIEIVVIDDVAPVLRRPCPSDQEITARTRQTEVFWSEPLFEDPGGKHVIVSSNYDPGAKFGVGSYAIKYTAVNEITGRKAECQFNVDVRSERCPPLESPANGALACHDTSEGQICVLSCLPGFRSSPRQPITFFCDAKGKWQPPRVADCGVQRRPSRSRLPVKASYGANDCGSASQASLIASAFLDQLLMTQFADLCSGLSGCSVDDIKVTCGPVNTRRLRGRGRRHSEGSQNLVWTFVFDIGVDVEEDKTLSDNDAVQFANSNLQSLAHAVENFIPPTVEFPETVGGSTTFVPDSVEIKNILLNCDEGFTPNELNSECVACVAGSYFSEDKNDCHPCPVGSYQDETRQTVCKECPEGTSTDGEGAKGLEECYDLCPLGTYSTDGLFACEKCDIGFYQPVMGQTTCLSCPAGLTTPSLGARISTDCKRPCAAGTSSLSGLEPCVPCPLRYFQPNPGQRFCLICDGRKTTEKEGSTSQSQCIDINNCLSEPCQNGGSCLSLFQGYICSCPAGFKGQDCEVNEDECEKEPCRNGGTCVDGANSFQCLCATGFEGPDCSINVNECDPQPCANGGTCQDGLGAFSCHCAPSFEGPHCEKMKDPCNSDPCLNNGTCERSGWNYDCRCSLGFKGRDCDTQVSLCYGRPCGHGDCVDTEDGHYRCLCYSGFTGDHCEIEIDFCSDLVCNNGGSCVQTREGATCICPPEFSGYYDETCTLLETCMVTPCINGGTCHHYEYMVSECECLPGYSGDRCEVEINECASSPCMNFASCQDKVNDYECICPLRFSGKNCDMKF</sequence>
<feature type="chain" id="PRO_5040258252" evidence="13">
    <location>
        <begin position="23"/>
        <end position="2334"/>
    </location>
</feature>
<feature type="domain" description="Sushi" evidence="16">
    <location>
        <begin position="1185"/>
        <end position="1249"/>
    </location>
</feature>
<feature type="domain" description="EGF-like" evidence="14">
    <location>
        <begin position="2178"/>
        <end position="2214"/>
    </location>
</feature>
<feature type="domain" description="Sushi" evidence="16">
    <location>
        <begin position="417"/>
        <end position="479"/>
    </location>
</feature>
<accession>A0A9Q0YIF9</accession>
<protein>
    <submittedName>
        <fullName evidence="17">Sushi, von Willebrand factor type A, EGF and pentraxin domain-containing protein 1</fullName>
    </submittedName>
</protein>
<evidence type="ECO:0000313" key="18">
    <source>
        <dbReference type="Proteomes" id="UP001152320"/>
    </source>
</evidence>
<feature type="domain" description="Sushi" evidence="16">
    <location>
        <begin position="628"/>
        <end position="683"/>
    </location>
</feature>
<dbReference type="SMART" id="SM00032">
    <property type="entry name" value="CCP"/>
    <property type="match status" value="17"/>
</dbReference>
<keyword evidence="8" id="KW-0472">Membrane</keyword>
<keyword evidence="2 11" id="KW-0245">EGF-like domain</keyword>
<proteinExistence type="predicted"/>
<feature type="domain" description="EGF-like" evidence="14">
    <location>
        <begin position="2102"/>
        <end position="2138"/>
    </location>
</feature>
<evidence type="ECO:0000256" key="2">
    <source>
        <dbReference type="ARBA" id="ARBA00022536"/>
    </source>
</evidence>
<dbReference type="Pfam" id="PF07699">
    <property type="entry name" value="Ephrin_rec_like"/>
    <property type="match status" value="3"/>
</dbReference>
<keyword evidence="12" id="KW-0768">Sushi</keyword>
<reference evidence="17" key="1">
    <citation type="submission" date="2021-10" db="EMBL/GenBank/DDBJ databases">
        <title>Tropical sea cucumber genome reveals ecological adaptation and Cuvierian tubules defense mechanism.</title>
        <authorList>
            <person name="Chen T."/>
        </authorList>
    </citation>
    <scope>NUCLEOTIDE SEQUENCE</scope>
    <source>
        <strain evidence="17">Nanhai2018</strain>
        <tissue evidence="17">Muscle</tissue>
    </source>
</reference>
<dbReference type="PANTHER" id="PTHR46343">
    <property type="entry name" value="HYR DOMAIN-CONTAINING PROTEIN"/>
    <property type="match status" value="1"/>
</dbReference>
<dbReference type="GO" id="GO:0016020">
    <property type="term" value="C:membrane"/>
    <property type="evidence" value="ECO:0007669"/>
    <property type="project" value="UniProtKB-SubCell"/>
</dbReference>
<dbReference type="Proteomes" id="UP001152320">
    <property type="component" value="Chromosome 20"/>
</dbReference>
<dbReference type="GO" id="GO:0007399">
    <property type="term" value="P:nervous system development"/>
    <property type="evidence" value="ECO:0007669"/>
    <property type="project" value="UniProtKB-ARBA"/>
</dbReference>
<dbReference type="InterPro" id="IPR011641">
    <property type="entry name" value="Tyr-kin_ephrin_A/B_rcpt-like"/>
</dbReference>
<dbReference type="PROSITE" id="PS50825">
    <property type="entry name" value="HYR"/>
    <property type="match status" value="6"/>
</dbReference>
<name>A0A9Q0YIF9_HOLLE</name>
<feature type="domain" description="Sushi" evidence="16">
    <location>
        <begin position="158"/>
        <end position="216"/>
    </location>
</feature>
<feature type="domain" description="HYR" evidence="15">
    <location>
        <begin position="970"/>
        <end position="1057"/>
    </location>
</feature>
<feature type="domain" description="HYR" evidence="15">
    <location>
        <begin position="682"/>
        <end position="772"/>
    </location>
</feature>
<feature type="disulfide bond" evidence="11">
    <location>
        <begin position="2090"/>
        <end position="2099"/>
    </location>
</feature>
<feature type="disulfide bond" evidence="11">
    <location>
        <begin position="2204"/>
        <end position="2213"/>
    </location>
</feature>
<dbReference type="Gene3D" id="2.10.70.10">
    <property type="entry name" value="Complement Module, domain 1"/>
    <property type="match status" value="18"/>
</dbReference>
<feature type="domain" description="Sushi" evidence="16">
    <location>
        <begin position="480"/>
        <end position="546"/>
    </location>
</feature>
<evidence type="ECO:0000256" key="10">
    <source>
        <dbReference type="ARBA" id="ARBA00023180"/>
    </source>
</evidence>
<feature type="domain" description="EGF-like" evidence="14">
    <location>
        <begin position="2295"/>
        <end position="2331"/>
    </location>
</feature>
<dbReference type="PANTHER" id="PTHR46343:SF2">
    <property type="entry name" value="SUSHI_VON WILLEBRAND FACTOR TYPE A_EGF_PENTRAXIN DOMAIN-CONTAINING 1"/>
    <property type="match status" value="1"/>
</dbReference>
<evidence type="ECO:0000259" key="16">
    <source>
        <dbReference type="PROSITE" id="PS50923"/>
    </source>
</evidence>
<comment type="caution">
    <text evidence="11">Lacks conserved residue(s) required for the propagation of feature annotation.</text>
</comment>
<dbReference type="FunFam" id="2.10.25.10:FF:000472">
    <property type="entry name" value="Uncharacterized protein, isoform A"/>
    <property type="match status" value="1"/>
</dbReference>
<feature type="disulfide bond" evidence="12">
    <location>
        <begin position="1155"/>
        <end position="1182"/>
    </location>
</feature>